<dbReference type="Proteomes" id="UP000304953">
    <property type="component" value="Unassembled WGS sequence"/>
</dbReference>
<comment type="caution">
    <text evidence="1">The sequence shown here is derived from an EMBL/GenBank/DDBJ whole genome shotgun (WGS) entry which is preliminary data.</text>
</comment>
<reference evidence="1" key="1">
    <citation type="submission" date="2019-04" db="EMBL/GenBank/DDBJ databases">
        <title>Microbes associate with the intestines of laboratory mice.</title>
        <authorList>
            <person name="Navarre W."/>
            <person name="Wong E."/>
            <person name="Huang K."/>
            <person name="Tropini C."/>
            <person name="Ng K."/>
            <person name="Yu B."/>
        </authorList>
    </citation>
    <scope>NUCLEOTIDE SEQUENCE</scope>
    <source>
        <strain evidence="1">NM01_1-7b</strain>
    </source>
</reference>
<keyword evidence="2" id="KW-1185">Reference proteome</keyword>
<name>A0AC61RPY6_9FIRM</name>
<proteinExistence type="predicted"/>
<gene>
    <name evidence="1" type="ORF">E5329_26260</name>
</gene>
<evidence type="ECO:0000313" key="1">
    <source>
        <dbReference type="EMBL" id="TGY88017.1"/>
    </source>
</evidence>
<dbReference type="EMBL" id="SRYA01000107">
    <property type="protein sequence ID" value="TGY88017.1"/>
    <property type="molecule type" value="Genomic_DNA"/>
</dbReference>
<accession>A0AC61RPY6</accession>
<sequence>MSFSGLSGLGMSKEEFIAEYLKEKPADGRYTTQHRPCDFLDADGSCKLGEHRPESCKKFPYTDQPERLHSLYSMLEAIEVCPVAFEIYERLKKEYGFRHRR</sequence>
<organism evidence="1 2">
    <name type="scientific">Petralouisia muris</name>
    <dbReference type="NCBI Taxonomy" id="3032872"/>
    <lineage>
        <taxon>Bacteria</taxon>
        <taxon>Bacillati</taxon>
        <taxon>Bacillota</taxon>
        <taxon>Clostridia</taxon>
        <taxon>Lachnospirales</taxon>
        <taxon>Lachnospiraceae</taxon>
        <taxon>Petralouisia</taxon>
    </lineage>
</organism>
<protein>
    <submittedName>
        <fullName evidence="1">Uncharacterized protein</fullName>
    </submittedName>
</protein>
<evidence type="ECO:0000313" key="2">
    <source>
        <dbReference type="Proteomes" id="UP000304953"/>
    </source>
</evidence>